<dbReference type="Gene3D" id="1.25.40.20">
    <property type="entry name" value="Ankyrin repeat-containing domain"/>
    <property type="match status" value="1"/>
</dbReference>
<protein>
    <submittedName>
        <fullName evidence="1">Ankyrin repeat protein</fullName>
    </submittedName>
</protein>
<name>A0A2P1EM05_9VIRU</name>
<proteinExistence type="predicted"/>
<reference evidence="2" key="1">
    <citation type="submission" date="2018-01" db="EMBL/GenBank/DDBJ databases">
        <title>Testimony of 'menage a trois' revealed by the proteome of Megavirus virophage.</title>
        <authorList>
            <person name="Jeudy S."/>
            <person name="Bertaux L."/>
            <person name="Alempic J.-M."/>
            <person name="Lartigue A."/>
            <person name="Legendre M."/>
            <person name="Philippe N."/>
            <person name="Beucher L."/>
            <person name="Biondi E."/>
            <person name="Juul S."/>
            <person name="Turner D."/>
            <person name="Coute Y."/>
            <person name="Claverie J.-M."/>
            <person name="Abergel C."/>
        </authorList>
    </citation>
    <scope>NUCLEOTIDE SEQUENCE [LARGE SCALE GENOMIC DNA]</scope>
</reference>
<dbReference type="InterPro" id="IPR036770">
    <property type="entry name" value="Ankyrin_rpt-contain_sf"/>
</dbReference>
<evidence type="ECO:0000313" key="2">
    <source>
        <dbReference type="Proteomes" id="UP000289600"/>
    </source>
</evidence>
<keyword evidence="2" id="KW-1185">Reference proteome</keyword>
<dbReference type="EMBL" id="MG807320">
    <property type="protein sequence ID" value="AVL94926.1"/>
    <property type="molecule type" value="Genomic_DNA"/>
</dbReference>
<dbReference type="Proteomes" id="UP000289600">
    <property type="component" value="Segment"/>
</dbReference>
<sequence length="339" mass="40208">MCSGINNLIDLCNSGNMQETLDFLSRESNLIDLCNSGNIQEIHDFFSRENISDDQIKLCIRNLSCKMEEKTRHDIADILRSFLKNNISNGEYIKLVEPNKFYDISCKGSYNELKNYLDVYDVTSDDLFYCFTYIINRINFDPLIIELVLCHPNWNIEEFKYSQIIWEALQINNNKLLKYLLDIKPDIIITREIIRYCFYFKNYEIIKFLLLEKIPNPIEFLNKYEIIIECAAANDKRIVDLFIDLNVDFNNIIAVAFAIQENNDYYVRKYIEFGYCFRSYYNPIKSSIYFKSENVLDVLLENEINYDLEEIHKLVTEMDPDDKSNEKIINVLKKYGIID</sequence>
<dbReference type="SUPFAM" id="SSF48403">
    <property type="entry name" value="Ankyrin repeat"/>
    <property type="match status" value="1"/>
</dbReference>
<organism evidence="1 2">
    <name type="scientific">Moumouvirus australiensis</name>
    <dbReference type="NCBI Taxonomy" id="2109587"/>
    <lineage>
        <taxon>Viruses</taxon>
        <taxon>Varidnaviria</taxon>
        <taxon>Bamfordvirae</taxon>
        <taxon>Nucleocytoviricota</taxon>
        <taxon>Megaviricetes</taxon>
        <taxon>Imitervirales</taxon>
        <taxon>Mimiviridae</taxon>
        <taxon>Megamimivirinae</taxon>
        <taxon>Moumouvirus</taxon>
        <taxon>Moumouvirus australiense</taxon>
    </lineage>
</organism>
<accession>A0A2P1EM05</accession>
<gene>
    <name evidence="1" type="ORF">mc_540</name>
</gene>
<evidence type="ECO:0000313" key="1">
    <source>
        <dbReference type="EMBL" id="AVL94926.1"/>
    </source>
</evidence>